<evidence type="ECO:0000313" key="2">
    <source>
        <dbReference type="EMBL" id="MBS9533337.1"/>
    </source>
</evidence>
<feature type="domain" description="Cupin type-2" evidence="1">
    <location>
        <begin position="44"/>
        <end position="104"/>
    </location>
</feature>
<dbReference type="EMBL" id="JAHCLR010000008">
    <property type="protein sequence ID" value="MBS9533337.1"/>
    <property type="molecule type" value="Genomic_DNA"/>
</dbReference>
<accession>A0ABS5RH64</accession>
<organism evidence="2 3">
    <name type="scientific">Mycolicibacter acidiphilus</name>
    <dbReference type="NCBI Taxonomy" id="2835306"/>
    <lineage>
        <taxon>Bacteria</taxon>
        <taxon>Bacillati</taxon>
        <taxon>Actinomycetota</taxon>
        <taxon>Actinomycetes</taxon>
        <taxon>Mycobacteriales</taxon>
        <taxon>Mycobacteriaceae</taxon>
        <taxon>Mycolicibacter</taxon>
    </lineage>
</organism>
<dbReference type="PANTHER" id="PTHR37694:SF1">
    <property type="entry name" value="SLR8022 PROTEIN"/>
    <property type="match status" value="1"/>
</dbReference>
<dbReference type="InterPro" id="IPR011051">
    <property type="entry name" value="RmlC_Cupin_sf"/>
</dbReference>
<name>A0ABS5RH64_9MYCO</name>
<dbReference type="CDD" id="cd02230">
    <property type="entry name" value="cupin_HP0902-like"/>
    <property type="match status" value="1"/>
</dbReference>
<reference evidence="2 3" key="1">
    <citation type="submission" date="2021-05" db="EMBL/GenBank/DDBJ databases">
        <title>Mycobacterium acidophilum sp. nov., an extremely acid-tolerant member of the genus Mycobacterium.</title>
        <authorList>
            <person name="Xia J."/>
        </authorList>
    </citation>
    <scope>NUCLEOTIDE SEQUENCE [LARGE SCALE GENOMIC DNA]</scope>
    <source>
        <strain evidence="2 3">M1</strain>
    </source>
</reference>
<dbReference type="Proteomes" id="UP001519535">
    <property type="component" value="Unassembled WGS sequence"/>
</dbReference>
<proteinExistence type="predicted"/>
<dbReference type="Gene3D" id="2.60.120.10">
    <property type="entry name" value="Jelly Rolls"/>
    <property type="match status" value="1"/>
</dbReference>
<gene>
    <name evidence="2" type="ORF">KIH27_07000</name>
</gene>
<dbReference type="InterPro" id="IPR014710">
    <property type="entry name" value="RmlC-like_jellyroll"/>
</dbReference>
<sequence>MKKFSLTALARDQLDRAAVESSGRSATTVVGGHECVLRQTVIALREGQTLDDHDNSADDSTLYVLSGRVKLTSGDDSWIGRAGDLLVVPAAVHAVNALEDATLLLTVAKKP</sequence>
<dbReference type="Pfam" id="PF07883">
    <property type="entry name" value="Cupin_2"/>
    <property type="match status" value="1"/>
</dbReference>
<comment type="caution">
    <text evidence="2">The sequence shown here is derived from an EMBL/GenBank/DDBJ whole genome shotgun (WGS) entry which is preliminary data.</text>
</comment>
<keyword evidence="3" id="KW-1185">Reference proteome</keyword>
<evidence type="ECO:0000313" key="3">
    <source>
        <dbReference type="Proteomes" id="UP001519535"/>
    </source>
</evidence>
<dbReference type="InterPro" id="IPR013096">
    <property type="entry name" value="Cupin_2"/>
</dbReference>
<dbReference type="RefSeq" id="WP_214092210.1">
    <property type="nucleotide sequence ID" value="NZ_JAHCLR010000008.1"/>
</dbReference>
<evidence type="ECO:0000259" key="1">
    <source>
        <dbReference type="Pfam" id="PF07883"/>
    </source>
</evidence>
<dbReference type="PANTHER" id="PTHR37694">
    <property type="entry name" value="SLR8022 PROTEIN"/>
    <property type="match status" value="1"/>
</dbReference>
<protein>
    <submittedName>
        <fullName evidence="2">Cupin domain-containing protein</fullName>
    </submittedName>
</protein>
<dbReference type="SUPFAM" id="SSF51182">
    <property type="entry name" value="RmlC-like cupins"/>
    <property type="match status" value="1"/>
</dbReference>